<evidence type="ECO:0000259" key="1">
    <source>
        <dbReference type="Pfam" id="PF18962"/>
    </source>
</evidence>
<dbReference type="PANTHER" id="PTHR34853">
    <property type="match status" value="1"/>
</dbReference>
<feature type="domain" description="Secretion system C-terminal sorting" evidence="1">
    <location>
        <begin position="462"/>
        <end position="527"/>
    </location>
</feature>
<evidence type="ECO:0000313" key="2">
    <source>
        <dbReference type="EMBL" id="MTI23466.1"/>
    </source>
</evidence>
<gene>
    <name evidence="2" type="ORF">E1163_00730</name>
</gene>
<dbReference type="Pfam" id="PF03583">
    <property type="entry name" value="LIP"/>
    <property type="match status" value="1"/>
</dbReference>
<dbReference type="SUPFAM" id="SSF53474">
    <property type="entry name" value="alpha/beta-Hydrolases"/>
    <property type="match status" value="1"/>
</dbReference>
<dbReference type="PANTHER" id="PTHR34853:SF1">
    <property type="entry name" value="LIPASE 5"/>
    <property type="match status" value="1"/>
</dbReference>
<accession>A0ABW9RHM7</accession>
<reference evidence="2 3" key="1">
    <citation type="submission" date="2019-02" db="EMBL/GenBank/DDBJ databases">
        <authorList>
            <person name="Goldberg S.R."/>
            <person name="Haltli B.A."/>
            <person name="Correa H."/>
            <person name="Russell K.G."/>
        </authorList>
    </citation>
    <scope>NUCLEOTIDE SEQUENCE [LARGE SCALE GENOMIC DNA]</scope>
    <source>
        <strain evidence="2 3">JCM 16186</strain>
    </source>
</reference>
<dbReference type="Gene3D" id="1.10.260.160">
    <property type="match status" value="1"/>
</dbReference>
<proteinExistence type="predicted"/>
<dbReference type="Proteomes" id="UP000798808">
    <property type="component" value="Unassembled WGS sequence"/>
</dbReference>
<organism evidence="2 3">
    <name type="scientific">Fulvivirga kasyanovii</name>
    <dbReference type="NCBI Taxonomy" id="396812"/>
    <lineage>
        <taxon>Bacteria</taxon>
        <taxon>Pseudomonadati</taxon>
        <taxon>Bacteroidota</taxon>
        <taxon>Cytophagia</taxon>
        <taxon>Cytophagales</taxon>
        <taxon>Fulvivirgaceae</taxon>
        <taxon>Fulvivirga</taxon>
    </lineage>
</organism>
<keyword evidence="3" id="KW-1185">Reference proteome</keyword>
<dbReference type="InterPro" id="IPR029058">
    <property type="entry name" value="AB_hydrolase_fold"/>
</dbReference>
<dbReference type="EMBL" id="SMLW01000190">
    <property type="protein sequence ID" value="MTI23466.1"/>
    <property type="molecule type" value="Genomic_DNA"/>
</dbReference>
<protein>
    <submittedName>
        <fullName evidence="2">T9SS type A sorting domain-containing protein</fullName>
    </submittedName>
</protein>
<sequence>MKRNIFTLVLALFCYFQLPAQDRGELISYELIDEKDTDQIDDLLTGATGIPGIFVDFLIPTTFDVQVYKLIYHTVDGQGAPTIASGALYIPKPYPCDAPLAAYLHGTILDEASVPSNLSGVEGAIGWAMATDGYVVPLPDYIGLGESPGVHPYVHAQSEATASIDMMRASRQLCGTLGVGLNGQVFIAGYSQGGHATLATQREIERNHGSEFNLEYVAAGAGPYDLSGTQKDFAFDNPFYPNPSFLPYVLQGYQEVYGNIYSSLSDVYVSPYDQQIPVLLDGSLSVEQIDAQLPANWKTIFQNDFLSSVENNYFHPANSALRKNNLYAWTPKTEMRLYYCTSDDQVDPANSLVAWFNFFLRGAGGRVAAVPLGPFLHRECAPIALLVSKAKFDQFRQDQNCNTQLATARNGKIQPQRSDMQHFEDLVNELNVPGLAAQLRAQGLDNLADAVENQSKGTSLKLFPNPASTFTTLDISQMGENVKAVKIMDTSGKLIRLIEIKNAETSIELDIRDLDVGMYMITVEGDEVYYLNLMKE</sequence>
<dbReference type="RefSeq" id="WP_155168610.1">
    <property type="nucleotide sequence ID" value="NZ_BAAAFL010000006.1"/>
</dbReference>
<dbReference type="Gene3D" id="3.40.50.1820">
    <property type="entry name" value="alpha/beta hydrolase"/>
    <property type="match status" value="1"/>
</dbReference>
<dbReference type="InterPro" id="IPR026444">
    <property type="entry name" value="Secre_tail"/>
</dbReference>
<dbReference type="InterPro" id="IPR005152">
    <property type="entry name" value="Lipase_secreted"/>
</dbReference>
<dbReference type="NCBIfam" id="TIGR04183">
    <property type="entry name" value="Por_Secre_tail"/>
    <property type="match status" value="1"/>
</dbReference>
<evidence type="ECO:0000313" key="3">
    <source>
        <dbReference type="Proteomes" id="UP000798808"/>
    </source>
</evidence>
<comment type="caution">
    <text evidence="2">The sequence shown here is derived from an EMBL/GenBank/DDBJ whole genome shotgun (WGS) entry which is preliminary data.</text>
</comment>
<name>A0ABW9RHM7_9BACT</name>
<dbReference type="Pfam" id="PF18962">
    <property type="entry name" value="Por_Secre_tail"/>
    <property type="match status" value="1"/>
</dbReference>